<evidence type="ECO:0000259" key="1">
    <source>
        <dbReference type="PROSITE" id="PS50943"/>
    </source>
</evidence>
<reference evidence="2 3" key="1">
    <citation type="submission" date="2019-04" db="EMBL/GenBank/DDBJ databases">
        <title>A pseudo-fructophilic Leuconostoc citreum strain F192-5 isolated from peel of satsuma mandarin: the first report for isolation and characterization of strain-dependent fructophilic-like characteristics.</title>
        <authorList>
            <person name="Maeno S."/>
            <person name="Tanizawa Y."/>
            <person name="Kajikawa A."/>
            <person name="Kanesaki Y."/>
            <person name="Kubota E."/>
            <person name="Arita M."/>
            <person name="Leon D."/>
            <person name="Endo A."/>
        </authorList>
    </citation>
    <scope>NUCLEOTIDE SEQUENCE [LARGE SCALE GENOMIC DNA]</scope>
    <source>
        <strain evidence="2 3">F192-5</strain>
    </source>
</reference>
<protein>
    <recommendedName>
        <fullName evidence="1">HTH cro/C1-type domain-containing protein</fullName>
    </recommendedName>
</protein>
<dbReference type="InterPro" id="IPR001387">
    <property type="entry name" value="Cro/C1-type_HTH"/>
</dbReference>
<name>A0A5A5U546_LEUCI</name>
<organism evidence="2 3">
    <name type="scientific">Leuconostoc citreum</name>
    <dbReference type="NCBI Taxonomy" id="33964"/>
    <lineage>
        <taxon>Bacteria</taxon>
        <taxon>Bacillati</taxon>
        <taxon>Bacillota</taxon>
        <taxon>Bacilli</taxon>
        <taxon>Lactobacillales</taxon>
        <taxon>Lactobacillaceae</taxon>
        <taxon>Leuconostoc</taxon>
    </lineage>
</organism>
<gene>
    <name evidence="2" type="ORF">LCIT_20360</name>
</gene>
<evidence type="ECO:0000313" key="2">
    <source>
        <dbReference type="EMBL" id="GDZ84794.1"/>
    </source>
</evidence>
<sequence length="95" mass="11134">MSVGEFIRNRREELGLSLRQLSKLTNLSENRLFRIEHDRTKIYAFEANRLSQGLYLSVSDIMVTVEKSDKEEISFADKLLYQRLKERIGEHDGSN</sequence>
<dbReference type="AlphaFoldDB" id="A0A5A5U546"/>
<dbReference type="Pfam" id="PF01381">
    <property type="entry name" value="HTH_3"/>
    <property type="match status" value="1"/>
</dbReference>
<comment type="caution">
    <text evidence="2">The sequence shown here is derived from an EMBL/GenBank/DDBJ whole genome shotgun (WGS) entry which is preliminary data.</text>
</comment>
<dbReference type="PROSITE" id="PS50943">
    <property type="entry name" value="HTH_CROC1"/>
    <property type="match status" value="1"/>
</dbReference>
<dbReference type="GO" id="GO:0003677">
    <property type="term" value="F:DNA binding"/>
    <property type="evidence" value="ECO:0007669"/>
    <property type="project" value="InterPro"/>
</dbReference>
<dbReference type="SMART" id="SM00530">
    <property type="entry name" value="HTH_XRE"/>
    <property type="match status" value="1"/>
</dbReference>
<dbReference type="RefSeq" id="WP_133286213.1">
    <property type="nucleotide sequence ID" value="NZ_BJJW01000036.1"/>
</dbReference>
<feature type="domain" description="HTH cro/C1-type" evidence="1">
    <location>
        <begin position="7"/>
        <end position="61"/>
    </location>
</feature>
<proteinExistence type="predicted"/>
<accession>A0A5A5U546</accession>
<dbReference type="EMBL" id="BJJW01000036">
    <property type="protein sequence ID" value="GDZ84794.1"/>
    <property type="molecule type" value="Genomic_DNA"/>
</dbReference>
<dbReference type="Gene3D" id="1.10.260.40">
    <property type="entry name" value="lambda repressor-like DNA-binding domains"/>
    <property type="match status" value="1"/>
</dbReference>
<dbReference type="InterPro" id="IPR010982">
    <property type="entry name" value="Lambda_DNA-bd_dom_sf"/>
</dbReference>
<dbReference type="SUPFAM" id="SSF47413">
    <property type="entry name" value="lambda repressor-like DNA-binding domains"/>
    <property type="match status" value="1"/>
</dbReference>
<evidence type="ECO:0000313" key="3">
    <source>
        <dbReference type="Proteomes" id="UP000323274"/>
    </source>
</evidence>
<dbReference type="CDD" id="cd00093">
    <property type="entry name" value="HTH_XRE"/>
    <property type="match status" value="1"/>
</dbReference>
<dbReference type="Proteomes" id="UP000323274">
    <property type="component" value="Unassembled WGS sequence"/>
</dbReference>